<organism evidence="1">
    <name type="scientific">Lygus hesperus</name>
    <name type="common">Western plant bug</name>
    <dbReference type="NCBI Taxonomy" id="30085"/>
    <lineage>
        <taxon>Eukaryota</taxon>
        <taxon>Metazoa</taxon>
        <taxon>Ecdysozoa</taxon>
        <taxon>Arthropoda</taxon>
        <taxon>Hexapoda</taxon>
        <taxon>Insecta</taxon>
        <taxon>Pterygota</taxon>
        <taxon>Neoptera</taxon>
        <taxon>Paraneoptera</taxon>
        <taxon>Hemiptera</taxon>
        <taxon>Heteroptera</taxon>
        <taxon>Panheteroptera</taxon>
        <taxon>Cimicomorpha</taxon>
        <taxon>Miridae</taxon>
        <taxon>Mirini</taxon>
        <taxon>Lygus</taxon>
    </lineage>
</organism>
<name>A0A0A9XSP3_LYGHE</name>
<evidence type="ECO:0000313" key="1">
    <source>
        <dbReference type="EMBL" id="JAG22651.1"/>
    </source>
</evidence>
<dbReference type="EMBL" id="GDHC01012088">
    <property type="protein sequence ID" value="JAQ06541.1"/>
    <property type="molecule type" value="Transcribed_RNA"/>
</dbReference>
<dbReference type="EMBL" id="GBHO01020953">
    <property type="protein sequence ID" value="JAG22651.1"/>
    <property type="molecule type" value="Transcribed_RNA"/>
</dbReference>
<evidence type="ECO:0000313" key="2">
    <source>
        <dbReference type="EMBL" id="JAQ06541.1"/>
    </source>
</evidence>
<reference evidence="2" key="3">
    <citation type="journal article" date="2016" name="Gigascience">
        <title>De novo construction of an expanded transcriptome assembly for the western tarnished plant bug, Lygus hesperus.</title>
        <authorList>
            <person name="Tassone E.E."/>
            <person name="Geib S.M."/>
            <person name="Hall B."/>
            <person name="Fabrick J.A."/>
            <person name="Brent C.S."/>
            <person name="Hull J.J."/>
        </authorList>
    </citation>
    <scope>NUCLEOTIDE SEQUENCE</scope>
</reference>
<proteinExistence type="predicted"/>
<sequence>MDKPVIDMSFIRWPRKMVDMFSPSSSNGSAAFIIFSLQLSCLEFYLHDALLDKDDSKDNKCCGKPTVVYLLADACTSECMLILTSSDRGSMSTSMMSATTFAS</sequence>
<accession>A0A0A9XSP3</accession>
<protein>
    <submittedName>
        <fullName evidence="1">Uncharacterized protein</fullName>
    </submittedName>
</protein>
<reference evidence="1" key="2">
    <citation type="submission" date="2014-07" db="EMBL/GenBank/DDBJ databases">
        <authorList>
            <person name="Hull J."/>
        </authorList>
    </citation>
    <scope>NUCLEOTIDE SEQUENCE</scope>
</reference>
<gene>
    <name evidence="1" type="ORF">CM83_2118</name>
    <name evidence="2" type="ORF">g.94938</name>
</gene>
<dbReference type="AlphaFoldDB" id="A0A0A9XSP3"/>
<reference evidence="1" key="1">
    <citation type="journal article" date="2014" name="PLoS ONE">
        <title>Transcriptome-Based Identification of ABC Transporters in the Western Tarnished Plant Bug Lygus hesperus.</title>
        <authorList>
            <person name="Hull J.J."/>
            <person name="Chaney K."/>
            <person name="Geib S.M."/>
            <person name="Fabrick J.A."/>
            <person name="Brent C.S."/>
            <person name="Walsh D."/>
            <person name="Lavine L.C."/>
        </authorList>
    </citation>
    <scope>NUCLEOTIDE SEQUENCE</scope>
</reference>